<accession>A0A6L3Y7K9</accession>
<evidence type="ECO:0000313" key="1">
    <source>
        <dbReference type="EMBL" id="KAB2678459.1"/>
    </source>
</evidence>
<sequence>MRINDDLTKPIIVDATKLDWVASPAVGVDRRMLYRVGDE</sequence>
<name>A0A6L3Y7K9_9HYPH</name>
<reference evidence="1 2" key="1">
    <citation type="submission" date="2019-09" db="EMBL/GenBank/DDBJ databases">
        <title>Taxonomic organization of the family Brucellaceae based on a phylogenomic approach.</title>
        <authorList>
            <person name="Leclercq S."/>
            <person name="Cloeckaert A."/>
            <person name="Zygmunt M.S."/>
        </authorList>
    </citation>
    <scope>NUCLEOTIDE SEQUENCE [LARGE SCALE GENOMIC DNA]</scope>
    <source>
        <strain evidence="1 2">WS1830</strain>
    </source>
</reference>
<organism evidence="1 2">
    <name type="scientific">Brucella tritici</name>
    <dbReference type="NCBI Taxonomy" id="94626"/>
    <lineage>
        <taxon>Bacteria</taxon>
        <taxon>Pseudomonadati</taxon>
        <taxon>Pseudomonadota</taxon>
        <taxon>Alphaproteobacteria</taxon>
        <taxon>Hyphomicrobiales</taxon>
        <taxon>Brucellaceae</taxon>
        <taxon>Brucella/Ochrobactrum group</taxon>
        <taxon>Brucella</taxon>
    </lineage>
</organism>
<comment type="caution">
    <text evidence="1">The sequence shown here is derived from an EMBL/GenBank/DDBJ whole genome shotgun (WGS) entry which is preliminary data.</text>
</comment>
<feature type="non-terminal residue" evidence="1">
    <location>
        <position position="39"/>
    </location>
</feature>
<dbReference type="Gene3D" id="2.60.120.10">
    <property type="entry name" value="Jelly Rolls"/>
    <property type="match status" value="1"/>
</dbReference>
<dbReference type="InterPro" id="IPR014710">
    <property type="entry name" value="RmlC-like_jellyroll"/>
</dbReference>
<proteinExistence type="predicted"/>
<dbReference type="AlphaFoldDB" id="A0A6L3Y7K9"/>
<dbReference type="Proteomes" id="UP000481643">
    <property type="component" value="Unassembled WGS sequence"/>
</dbReference>
<gene>
    <name evidence="1" type="ORF">F9L08_23930</name>
</gene>
<dbReference type="EMBL" id="WBVX01000035">
    <property type="protein sequence ID" value="KAB2678459.1"/>
    <property type="molecule type" value="Genomic_DNA"/>
</dbReference>
<protein>
    <submittedName>
        <fullName evidence="1">Cupin</fullName>
    </submittedName>
</protein>
<evidence type="ECO:0000313" key="2">
    <source>
        <dbReference type="Proteomes" id="UP000481643"/>
    </source>
</evidence>